<accession>I7ZD81</accession>
<dbReference type="AlphaFoldDB" id="I7ZD81"/>
<sequence>MDWFEVLSENYLVAGGAPLHFLDRIAERYPVAMHGVSLSIGGSDELDRDYLRELRKLADRIQPRLVSDHLCWTGIDGAQLHDLLPLPQTEEAVNHVAARLRQVQDALARPLLLENVSSYLRFAHSTLSEWDFMVAVAEQADCGLLLDVNNVYVNSVNHGFDAHRYLDALPPRRVKQIHLAGHSRSADGALLIDTHDQPVAEAVWSLYEYAVRRFGPVPVMIERDDRIPPLAELLDELDRARRIVGSLALAA</sequence>
<proteinExistence type="predicted"/>
<dbReference type="EMBL" id="AKGD01000002">
    <property type="protein sequence ID" value="EIT69849.1"/>
    <property type="molecule type" value="Genomic_DNA"/>
</dbReference>
<evidence type="ECO:0000313" key="2">
    <source>
        <dbReference type="Proteomes" id="UP000003704"/>
    </source>
</evidence>
<dbReference type="InterPro" id="IPR036237">
    <property type="entry name" value="Xyl_isomerase-like_sf"/>
</dbReference>
<dbReference type="STRING" id="1172194.WQQ_34310"/>
<dbReference type="PANTHER" id="PTHR42194:SF1">
    <property type="entry name" value="UPF0276 PROTEIN HI_1600"/>
    <property type="match status" value="1"/>
</dbReference>
<dbReference type="PATRIC" id="fig|1172194.4.peg.3330"/>
<gene>
    <name evidence="1" type="ORF">WQQ_34310</name>
</gene>
<protein>
    <submittedName>
        <fullName evidence="1">Uncharacterized protein</fullName>
    </submittedName>
</protein>
<reference evidence="1 2" key="1">
    <citation type="journal article" date="2012" name="J. Bacteriol.">
        <title>Genome Sequence of n-Alkane-Degrading Hydrocarboniphaga effusa Strain AP103T (ATCC BAA-332T).</title>
        <authorList>
            <person name="Chang H.K."/>
            <person name="Zylstra G.J."/>
            <person name="Chae J.C."/>
        </authorList>
    </citation>
    <scope>NUCLEOTIDE SEQUENCE [LARGE SCALE GENOMIC DNA]</scope>
    <source>
        <strain evidence="1 2">AP103</strain>
    </source>
</reference>
<dbReference type="Gene3D" id="3.20.20.150">
    <property type="entry name" value="Divalent-metal-dependent TIM barrel enzymes"/>
    <property type="match status" value="1"/>
</dbReference>
<name>I7ZD81_9GAMM</name>
<dbReference type="NCBIfam" id="NF003818">
    <property type="entry name" value="PRK05409.1"/>
    <property type="match status" value="1"/>
</dbReference>
<dbReference type="PANTHER" id="PTHR42194">
    <property type="entry name" value="UPF0276 PROTEIN HI_1600"/>
    <property type="match status" value="1"/>
</dbReference>
<dbReference type="InterPro" id="IPR007801">
    <property type="entry name" value="MbnB/TglH/ChrH"/>
</dbReference>
<comment type="caution">
    <text evidence="1">The sequence shown here is derived from an EMBL/GenBank/DDBJ whole genome shotgun (WGS) entry which is preliminary data.</text>
</comment>
<organism evidence="1 2">
    <name type="scientific">Hydrocarboniphaga effusa AP103</name>
    <dbReference type="NCBI Taxonomy" id="1172194"/>
    <lineage>
        <taxon>Bacteria</taxon>
        <taxon>Pseudomonadati</taxon>
        <taxon>Pseudomonadota</taxon>
        <taxon>Gammaproteobacteria</taxon>
        <taxon>Nevskiales</taxon>
        <taxon>Nevskiaceae</taxon>
        <taxon>Hydrocarboniphaga</taxon>
    </lineage>
</organism>
<dbReference type="SUPFAM" id="SSF51658">
    <property type="entry name" value="Xylose isomerase-like"/>
    <property type="match status" value="1"/>
</dbReference>
<dbReference type="Pfam" id="PF05114">
    <property type="entry name" value="MbnB_TglH_ChrH"/>
    <property type="match status" value="1"/>
</dbReference>
<dbReference type="Proteomes" id="UP000003704">
    <property type="component" value="Unassembled WGS sequence"/>
</dbReference>
<keyword evidence="2" id="KW-1185">Reference proteome</keyword>
<evidence type="ECO:0000313" key="1">
    <source>
        <dbReference type="EMBL" id="EIT69849.1"/>
    </source>
</evidence>